<dbReference type="Gene3D" id="2.40.400.10">
    <property type="entry name" value="Acetoacetate decarboxylase-like"/>
    <property type="match status" value="1"/>
</dbReference>
<dbReference type="AlphaFoldDB" id="A0A934VXH5"/>
<dbReference type="InterPro" id="IPR018644">
    <property type="entry name" value="DUF2071"/>
</dbReference>
<sequence>MHESLRHLDHRPWPLPDQSWIWRQSWLDLAFIHYRVSRNQLAPLLPRGVEPQEFDGSSWLGLVPFRMAGISRRPLPFFPGLSSFPELNLRTYVEVEGKPGVWFFSLDADSWQLVFGGRQFYGLPYHLARMKQEWVDGWCEFSSQRRKGNAHFQGRYRPLDDPFTAKTGSFEHWAAERYCLYSQNRKRQLVRAEVHHQPWPLQQAEVEIRESTILSAVGISPMDSDPICHFSSGVHVISFPVELLQTGS</sequence>
<name>A0A934VXH5_9BACT</name>
<evidence type="ECO:0000313" key="2">
    <source>
        <dbReference type="Proteomes" id="UP000603141"/>
    </source>
</evidence>
<accession>A0A934VXH5</accession>
<dbReference type="InterPro" id="IPR023375">
    <property type="entry name" value="ADC_dom_sf"/>
</dbReference>
<dbReference type="PANTHER" id="PTHR39186:SF1">
    <property type="entry name" value="DUF2071 DOMAIN-CONTAINING PROTEIN"/>
    <property type="match status" value="1"/>
</dbReference>
<dbReference type="RefSeq" id="WP_200271746.1">
    <property type="nucleotide sequence ID" value="NZ_JAENIJ010000022.1"/>
</dbReference>
<dbReference type="PANTHER" id="PTHR39186">
    <property type="entry name" value="DUF2071 FAMILY PROTEIN"/>
    <property type="match status" value="1"/>
</dbReference>
<gene>
    <name evidence="1" type="ORF">JIN85_13915</name>
</gene>
<proteinExistence type="predicted"/>
<comment type="caution">
    <text evidence="1">The sequence shown here is derived from an EMBL/GenBank/DDBJ whole genome shotgun (WGS) entry which is preliminary data.</text>
</comment>
<protein>
    <submittedName>
        <fullName evidence="1">DUF2071 domain-containing protein</fullName>
    </submittedName>
</protein>
<organism evidence="1 2">
    <name type="scientific">Luteolibacter pohnpeiensis</name>
    <dbReference type="NCBI Taxonomy" id="454153"/>
    <lineage>
        <taxon>Bacteria</taxon>
        <taxon>Pseudomonadati</taxon>
        <taxon>Verrucomicrobiota</taxon>
        <taxon>Verrucomicrobiia</taxon>
        <taxon>Verrucomicrobiales</taxon>
        <taxon>Verrucomicrobiaceae</taxon>
        <taxon>Luteolibacter</taxon>
    </lineage>
</organism>
<evidence type="ECO:0000313" key="1">
    <source>
        <dbReference type="EMBL" id="MBK1883519.1"/>
    </source>
</evidence>
<dbReference type="Pfam" id="PF09844">
    <property type="entry name" value="DUF2071"/>
    <property type="match status" value="1"/>
</dbReference>
<dbReference type="SUPFAM" id="SSF160104">
    <property type="entry name" value="Acetoacetate decarboxylase-like"/>
    <property type="match status" value="1"/>
</dbReference>
<dbReference type="Proteomes" id="UP000603141">
    <property type="component" value="Unassembled WGS sequence"/>
</dbReference>
<reference evidence="1" key="1">
    <citation type="submission" date="2021-01" db="EMBL/GenBank/DDBJ databases">
        <title>Modified the classification status of verrucomicrobia.</title>
        <authorList>
            <person name="Feng X."/>
        </authorList>
    </citation>
    <scope>NUCLEOTIDE SEQUENCE</scope>
    <source>
        <strain evidence="1">KCTC 22041</strain>
    </source>
</reference>
<keyword evidence="2" id="KW-1185">Reference proteome</keyword>
<dbReference type="EMBL" id="JAENIJ010000022">
    <property type="protein sequence ID" value="MBK1883519.1"/>
    <property type="molecule type" value="Genomic_DNA"/>
</dbReference>